<comment type="similarity">
    <text evidence="1">Belongs to the N-acetylmuramoyl-L-alanine amidase 2 family.</text>
</comment>
<dbReference type="InterPro" id="IPR015510">
    <property type="entry name" value="PGRP"/>
</dbReference>
<evidence type="ECO:0000256" key="1">
    <source>
        <dbReference type="ARBA" id="ARBA00007553"/>
    </source>
</evidence>
<feature type="signal peptide" evidence="2">
    <location>
        <begin position="1"/>
        <end position="31"/>
    </location>
</feature>
<evidence type="ECO:0000259" key="4">
    <source>
        <dbReference type="SMART" id="SM00701"/>
    </source>
</evidence>
<protein>
    <recommendedName>
        <fullName evidence="7">Peptidoglycan recognition protein family domain-containing protein</fullName>
    </recommendedName>
</protein>
<dbReference type="SUPFAM" id="SSF55846">
    <property type="entry name" value="N-acetylmuramoyl-L-alanine amidase-like"/>
    <property type="match status" value="1"/>
</dbReference>
<dbReference type="GO" id="GO:0009253">
    <property type="term" value="P:peptidoglycan catabolic process"/>
    <property type="evidence" value="ECO:0007669"/>
    <property type="project" value="InterPro"/>
</dbReference>
<sequence length="542" mass="57486">MRLFPRTSLFAACATLLALGLAGPAALSASASPTPEKTVAKHAKKKNRGATVNQVKVPVLPAALRAAGGMQPDKPQPYAKLTSVGTRDYGMVGVTWRKRTGNAQTKVWVRTQTNHRWSRWTRLDVDDDGNGGTRWGTEGLWIGHADGVSAVVKTVGGRAPRDIRIVLVNPGAGPAVAKLPSTLKHGTVTGATGARGSSVSFASATSLTGALAADPATATAKKKSPASASSPYYTAQPTIITRAQWGAQANKPCDSPQVSSRTLGVVIHHTAGSNSYTAAQSAAIMRATQAYHMNGRGWCDIGYNYLVDRYGQIFEGRNGGVDQMVRGAHAGNFDVNTYAAGISMMGNFQVAKPPAALRKAVIRLVGWRLGTFYLSPRGKYKLDGHTFNRIEGHRDVYLSGLRPATSTDCPGKYAYAWLNGKYGLRYQVARYLAHYNTPPKRKMLALGTAVTGAVYMGEYRTAGGRKVIMDNGEILSKPGLGPARWVTGAIRTKYDAAGAEGSVFGFPTADATTTGTVTTQTFEHGSIAFDSATGVYTTNPVV</sequence>
<feature type="domain" description="N-acetylmuramoyl-L-alanine amidase" evidence="3">
    <location>
        <begin position="250"/>
        <end position="411"/>
    </location>
</feature>
<dbReference type="EMBL" id="RDBE01000010">
    <property type="protein sequence ID" value="RLV47979.1"/>
    <property type="molecule type" value="Genomic_DNA"/>
</dbReference>
<dbReference type="CDD" id="cd06583">
    <property type="entry name" value="PGRP"/>
    <property type="match status" value="1"/>
</dbReference>
<evidence type="ECO:0008006" key="7">
    <source>
        <dbReference type="Google" id="ProtNLM"/>
    </source>
</evidence>
<dbReference type="GO" id="GO:0008745">
    <property type="term" value="F:N-acetylmuramoyl-L-alanine amidase activity"/>
    <property type="evidence" value="ECO:0007669"/>
    <property type="project" value="InterPro"/>
</dbReference>
<evidence type="ECO:0000256" key="2">
    <source>
        <dbReference type="SAM" id="SignalP"/>
    </source>
</evidence>
<dbReference type="RefSeq" id="WP_121807485.1">
    <property type="nucleotide sequence ID" value="NZ_RDBE01000010.1"/>
</dbReference>
<gene>
    <name evidence="5" type="ORF">D9V37_17915</name>
</gene>
<dbReference type="Proteomes" id="UP000281708">
    <property type="component" value="Unassembled WGS sequence"/>
</dbReference>
<dbReference type="PANTHER" id="PTHR11022">
    <property type="entry name" value="PEPTIDOGLYCAN RECOGNITION PROTEIN"/>
    <property type="match status" value="1"/>
</dbReference>
<proteinExistence type="inferred from homology"/>
<comment type="caution">
    <text evidence="5">The sequence shown here is derived from an EMBL/GenBank/DDBJ whole genome shotgun (WGS) entry which is preliminary data.</text>
</comment>
<evidence type="ECO:0000313" key="6">
    <source>
        <dbReference type="Proteomes" id="UP000281708"/>
    </source>
</evidence>
<dbReference type="InterPro" id="IPR006619">
    <property type="entry name" value="PGRP_domain_met/bac"/>
</dbReference>
<evidence type="ECO:0000259" key="3">
    <source>
        <dbReference type="SMART" id="SM00644"/>
    </source>
</evidence>
<dbReference type="PANTHER" id="PTHR11022:SF41">
    <property type="entry name" value="PEPTIDOGLYCAN-RECOGNITION PROTEIN LC-RELATED"/>
    <property type="match status" value="1"/>
</dbReference>
<dbReference type="SMART" id="SM00644">
    <property type="entry name" value="Ami_2"/>
    <property type="match status" value="1"/>
</dbReference>
<organism evidence="5 6">
    <name type="scientific">Nocardioides mangrovicus</name>
    <dbReference type="NCBI Taxonomy" id="2478913"/>
    <lineage>
        <taxon>Bacteria</taxon>
        <taxon>Bacillati</taxon>
        <taxon>Actinomycetota</taxon>
        <taxon>Actinomycetes</taxon>
        <taxon>Propionibacteriales</taxon>
        <taxon>Nocardioidaceae</taxon>
        <taxon>Nocardioides</taxon>
    </lineage>
</organism>
<dbReference type="Gene3D" id="3.40.80.10">
    <property type="entry name" value="Peptidoglycan recognition protein-like"/>
    <property type="match status" value="1"/>
</dbReference>
<dbReference type="Pfam" id="PF01510">
    <property type="entry name" value="Amidase_2"/>
    <property type="match status" value="1"/>
</dbReference>
<dbReference type="GO" id="GO:0008270">
    <property type="term" value="F:zinc ion binding"/>
    <property type="evidence" value="ECO:0007669"/>
    <property type="project" value="InterPro"/>
</dbReference>
<dbReference type="SMART" id="SM00701">
    <property type="entry name" value="PGRP"/>
    <property type="match status" value="1"/>
</dbReference>
<dbReference type="AlphaFoldDB" id="A0A3L8P082"/>
<feature type="chain" id="PRO_5018315328" description="Peptidoglycan recognition protein family domain-containing protein" evidence="2">
    <location>
        <begin position="32"/>
        <end position="542"/>
    </location>
</feature>
<dbReference type="InterPro" id="IPR036505">
    <property type="entry name" value="Amidase/PGRP_sf"/>
</dbReference>
<name>A0A3L8P082_9ACTN</name>
<keyword evidence="2" id="KW-0732">Signal</keyword>
<dbReference type="OrthoDB" id="9773852at2"/>
<keyword evidence="6" id="KW-1185">Reference proteome</keyword>
<evidence type="ECO:0000313" key="5">
    <source>
        <dbReference type="EMBL" id="RLV47979.1"/>
    </source>
</evidence>
<dbReference type="InterPro" id="IPR002502">
    <property type="entry name" value="Amidase_domain"/>
</dbReference>
<accession>A0A3L8P082</accession>
<feature type="domain" description="Peptidoglycan recognition protein family" evidence="4">
    <location>
        <begin position="237"/>
        <end position="389"/>
    </location>
</feature>
<reference evidence="5 6" key="1">
    <citation type="submission" date="2018-10" db="EMBL/GenBank/DDBJ databases">
        <title>Marmoricola sp. 4Q3S-7 whole genome shotgun sequence.</title>
        <authorList>
            <person name="Li F."/>
        </authorList>
    </citation>
    <scope>NUCLEOTIDE SEQUENCE [LARGE SCALE GENOMIC DNA]</scope>
    <source>
        <strain evidence="5 6">4Q3S-7</strain>
    </source>
</reference>